<evidence type="ECO:0000259" key="2">
    <source>
        <dbReference type="Pfam" id="PF11790"/>
    </source>
</evidence>
<dbReference type="Proteomes" id="UP000223968">
    <property type="component" value="Unassembled WGS sequence"/>
</dbReference>
<dbReference type="GO" id="GO:0009277">
    <property type="term" value="C:fungal-type cell wall"/>
    <property type="evidence" value="ECO:0007669"/>
    <property type="project" value="TreeGrafter"/>
</dbReference>
<dbReference type="AlphaFoldDB" id="A0A2B7XE45"/>
<dbReference type="Gene3D" id="3.20.20.80">
    <property type="entry name" value="Glycosidases"/>
    <property type="match status" value="1"/>
</dbReference>
<gene>
    <name evidence="3" type="ORF">AJ79_06400</name>
</gene>
<feature type="signal peptide" evidence="1">
    <location>
        <begin position="1"/>
        <end position="19"/>
    </location>
</feature>
<dbReference type="Pfam" id="PF11790">
    <property type="entry name" value="Glyco_hydro_cc"/>
    <property type="match status" value="1"/>
</dbReference>
<feature type="chain" id="PRO_5012541356" description="Asl1-like glycosyl hydrolase catalytic domain-containing protein" evidence="1">
    <location>
        <begin position="20"/>
        <end position="265"/>
    </location>
</feature>
<dbReference type="OrthoDB" id="43654at2759"/>
<keyword evidence="4" id="KW-1185">Reference proteome</keyword>
<reference evidence="3 4" key="1">
    <citation type="submission" date="2017-10" db="EMBL/GenBank/DDBJ databases">
        <title>Comparative genomics in systemic dimorphic fungi from Ajellomycetaceae.</title>
        <authorList>
            <person name="Munoz J.F."/>
            <person name="Mcewen J.G."/>
            <person name="Clay O.K."/>
            <person name="Cuomo C.A."/>
        </authorList>
    </citation>
    <scope>NUCLEOTIDE SEQUENCE [LARGE SCALE GENOMIC DNA]</scope>
    <source>
        <strain evidence="3 4">UAMH5409</strain>
    </source>
</reference>
<sequence length="265" mass="28633">MVSFKALFASGLLVTAVSAVPVGGYNNTIVARQSADKRGLAYNNAAALLPYAGKKDVFSWAYNWAGSVGGDIFGTEFVPTLWGPKAFGSWKAEAEISLGVGSQHLLAFNEPDLPEQANMSPQEAAEAYQEYMNPYADRARLGSPSVTNGASPMGLGWLEQFFSACGGSCKVDFLNIHWYDSATNVEYFKKHVEDAVSLATSQGIDKIWVSEFQGMGDDATQVKFLEEVLAWLDSHPSVERYAYFMADKLVNGLSLSSVGEAYASA</sequence>
<comment type="caution">
    <text evidence="3">The sequence shown here is derived from an EMBL/GenBank/DDBJ whole genome shotgun (WGS) entry which is preliminary data.</text>
</comment>
<organism evidence="3 4">
    <name type="scientific">Helicocarpus griseus UAMH5409</name>
    <dbReference type="NCBI Taxonomy" id="1447875"/>
    <lineage>
        <taxon>Eukaryota</taxon>
        <taxon>Fungi</taxon>
        <taxon>Dikarya</taxon>
        <taxon>Ascomycota</taxon>
        <taxon>Pezizomycotina</taxon>
        <taxon>Eurotiomycetes</taxon>
        <taxon>Eurotiomycetidae</taxon>
        <taxon>Onygenales</taxon>
        <taxon>Ajellomycetaceae</taxon>
        <taxon>Helicocarpus</taxon>
    </lineage>
</organism>
<evidence type="ECO:0000256" key="1">
    <source>
        <dbReference type="SAM" id="SignalP"/>
    </source>
</evidence>
<dbReference type="EMBL" id="PDNB01000113">
    <property type="protein sequence ID" value="PGH06927.1"/>
    <property type="molecule type" value="Genomic_DNA"/>
</dbReference>
<dbReference type="InterPro" id="IPR053183">
    <property type="entry name" value="ASL1"/>
</dbReference>
<keyword evidence="1" id="KW-0732">Signal</keyword>
<dbReference type="SUPFAM" id="SSF51445">
    <property type="entry name" value="(Trans)glycosidases"/>
    <property type="match status" value="1"/>
</dbReference>
<evidence type="ECO:0000313" key="4">
    <source>
        <dbReference type="Proteomes" id="UP000223968"/>
    </source>
</evidence>
<dbReference type="InterPro" id="IPR024655">
    <property type="entry name" value="Asl1_glyco_hydro_catalytic"/>
</dbReference>
<accession>A0A2B7XE45</accession>
<dbReference type="PANTHER" id="PTHR34154">
    <property type="entry name" value="ALKALI-SENSITIVE LINKAGE PROTEIN 1"/>
    <property type="match status" value="1"/>
</dbReference>
<dbReference type="InterPro" id="IPR017853">
    <property type="entry name" value="GH"/>
</dbReference>
<feature type="domain" description="Asl1-like glycosyl hydrolase catalytic" evidence="2">
    <location>
        <begin position="39"/>
        <end position="262"/>
    </location>
</feature>
<name>A0A2B7XE45_9EURO</name>
<proteinExistence type="predicted"/>
<dbReference type="GO" id="GO:0071966">
    <property type="term" value="P:fungal-type cell wall polysaccharide metabolic process"/>
    <property type="evidence" value="ECO:0007669"/>
    <property type="project" value="TreeGrafter"/>
</dbReference>
<evidence type="ECO:0000313" key="3">
    <source>
        <dbReference type="EMBL" id="PGH06927.1"/>
    </source>
</evidence>
<dbReference type="STRING" id="1447875.A0A2B7XE45"/>
<dbReference type="PANTHER" id="PTHR34154:SF10">
    <property type="entry name" value="ASL1-LIKE GLYCOSYL HYDROLASE CATALYTIC DOMAIN-CONTAINING PROTEIN"/>
    <property type="match status" value="1"/>
</dbReference>
<protein>
    <recommendedName>
        <fullName evidence="2">Asl1-like glycosyl hydrolase catalytic domain-containing protein</fullName>
    </recommendedName>
</protein>